<dbReference type="EMBL" id="LSSK01000297">
    <property type="protein sequence ID" value="OMH83855.1"/>
    <property type="molecule type" value="Genomic_DNA"/>
</dbReference>
<keyword evidence="2" id="KW-1185">Reference proteome</keyword>
<accession>A0A1R1PS96</accession>
<dbReference type="Proteomes" id="UP000188320">
    <property type="component" value="Unassembled WGS sequence"/>
</dbReference>
<dbReference type="AlphaFoldDB" id="A0A1R1PS96"/>
<gene>
    <name evidence="1" type="ORF">AX774_g2636</name>
</gene>
<proteinExistence type="predicted"/>
<comment type="caution">
    <text evidence="1">The sequence shown here is derived from an EMBL/GenBank/DDBJ whole genome shotgun (WGS) entry which is preliminary data.</text>
</comment>
<sequence length="99" mass="11904">MDEIKELLARKMMEEDNEELASRFYNVGMDFLLNERCWWCKPEVKEISKEMMYVFSLELNEGDATDKVFRFKRKMEDNLKTCGGCITEYVIGKRELREK</sequence>
<evidence type="ECO:0000313" key="1">
    <source>
        <dbReference type="EMBL" id="OMH83855.1"/>
    </source>
</evidence>
<evidence type="ECO:0000313" key="2">
    <source>
        <dbReference type="Proteomes" id="UP000188320"/>
    </source>
</evidence>
<organism evidence="1 2">
    <name type="scientific">Zancudomyces culisetae</name>
    <name type="common">Gut fungus</name>
    <name type="synonym">Smittium culisetae</name>
    <dbReference type="NCBI Taxonomy" id="1213189"/>
    <lineage>
        <taxon>Eukaryota</taxon>
        <taxon>Fungi</taxon>
        <taxon>Fungi incertae sedis</taxon>
        <taxon>Zoopagomycota</taxon>
        <taxon>Kickxellomycotina</taxon>
        <taxon>Harpellomycetes</taxon>
        <taxon>Harpellales</taxon>
        <taxon>Legeriomycetaceae</taxon>
        <taxon>Zancudomyces</taxon>
    </lineage>
</organism>
<name>A0A1R1PS96_ZANCU</name>
<reference evidence="2" key="1">
    <citation type="submission" date="2017-01" db="EMBL/GenBank/DDBJ databases">
        <authorList>
            <person name="Wang Y."/>
            <person name="White M."/>
            <person name="Kvist S."/>
            <person name="Moncalvo J.-M."/>
        </authorList>
    </citation>
    <scope>NUCLEOTIDE SEQUENCE [LARGE SCALE GENOMIC DNA]</scope>
    <source>
        <strain evidence="2">COL-18-3</strain>
    </source>
</reference>
<protein>
    <submittedName>
        <fullName evidence="1">Uncharacterized protein</fullName>
    </submittedName>
</protein>